<dbReference type="PROSITE" id="PS51352">
    <property type="entry name" value="THIOREDOXIN_2"/>
    <property type="match status" value="1"/>
</dbReference>
<organism evidence="4 5">
    <name type="scientific">Allobacillus salarius</name>
    <dbReference type="NCBI Taxonomy" id="1955272"/>
    <lineage>
        <taxon>Bacteria</taxon>
        <taxon>Bacillati</taxon>
        <taxon>Bacillota</taxon>
        <taxon>Bacilli</taxon>
        <taxon>Bacillales</taxon>
        <taxon>Bacillaceae</taxon>
        <taxon>Allobacillus</taxon>
    </lineage>
</organism>
<dbReference type="EMBL" id="VMHE01000002">
    <property type="protein sequence ID" value="TSJ67250.1"/>
    <property type="molecule type" value="Genomic_DNA"/>
</dbReference>
<keyword evidence="2" id="KW-0812">Transmembrane</keyword>
<feature type="domain" description="Thioredoxin" evidence="3">
    <location>
        <begin position="53"/>
        <end position="192"/>
    </location>
</feature>
<keyword evidence="2" id="KW-1133">Transmembrane helix</keyword>
<dbReference type="GO" id="GO:0016491">
    <property type="term" value="F:oxidoreductase activity"/>
    <property type="evidence" value="ECO:0007669"/>
    <property type="project" value="InterPro"/>
</dbReference>
<comment type="caution">
    <text evidence="4">The sequence shown here is derived from an EMBL/GenBank/DDBJ whole genome shotgun (WGS) entry which is preliminary data.</text>
</comment>
<dbReference type="AlphaFoldDB" id="A0A556PS81"/>
<dbReference type="Pfam" id="PF00578">
    <property type="entry name" value="AhpC-TSA"/>
    <property type="match status" value="1"/>
</dbReference>
<dbReference type="InterPro" id="IPR036249">
    <property type="entry name" value="Thioredoxin-like_sf"/>
</dbReference>
<dbReference type="SUPFAM" id="SSF52833">
    <property type="entry name" value="Thioredoxin-like"/>
    <property type="match status" value="1"/>
</dbReference>
<dbReference type="PANTHER" id="PTHR42852">
    <property type="entry name" value="THIOL:DISULFIDE INTERCHANGE PROTEIN DSBE"/>
    <property type="match status" value="1"/>
</dbReference>
<evidence type="ECO:0000256" key="2">
    <source>
        <dbReference type="SAM" id="Phobius"/>
    </source>
</evidence>
<dbReference type="InterPro" id="IPR000866">
    <property type="entry name" value="AhpC/TSA"/>
</dbReference>
<sequence>MLVKRLIALSVIITLSGVIIFNILEDNKSNQNDPEDGMMYIQPEGMEVDTTDIEVGDVPPNFQLKTLDGQTKQLQDFKGKKVFVNFWATWCPPCRKEMPHMQEIQDKYENVEIVAVNALHSETSVEKVREFVEERELTFPILLDESGEVTLRYQAMSMPVTYFVNSEGVIQLPKKIGPMTYEEMEEKIKQLD</sequence>
<keyword evidence="5" id="KW-1185">Reference proteome</keyword>
<evidence type="ECO:0000256" key="1">
    <source>
        <dbReference type="ARBA" id="ARBA00023157"/>
    </source>
</evidence>
<dbReference type="PANTHER" id="PTHR42852:SF1">
    <property type="entry name" value="THIOREDOXIN-LIKE PROTEIN YNEN"/>
    <property type="match status" value="1"/>
</dbReference>
<evidence type="ECO:0000313" key="4">
    <source>
        <dbReference type="EMBL" id="TSJ67250.1"/>
    </source>
</evidence>
<dbReference type="InterPro" id="IPR013766">
    <property type="entry name" value="Thioredoxin_domain"/>
</dbReference>
<dbReference type="InterPro" id="IPR017937">
    <property type="entry name" value="Thioredoxin_CS"/>
</dbReference>
<evidence type="ECO:0000259" key="3">
    <source>
        <dbReference type="PROSITE" id="PS51352"/>
    </source>
</evidence>
<proteinExistence type="predicted"/>
<dbReference type="Gene3D" id="3.40.30.10">
    <property type="entry name" value="Glutaredoxin"/>
    <property type="match status" value="1"/>
</dbReference>
<gene>
    <name evidence="4" type="ORF">FPQ13_03040</name>
</gene>
<protein>
    <submittedName>
        <fullName evidence="4">TlpA family protein disulfide reductase</fullName>
    </submittedName>
</protein>
<name>A0A556PS81_9BACI</name>
<feature type="transmembrane region" description="Helical" evidence="2">
    <location>
        <begin position="6"/>
        <end position="24"/>
    </location>
</feature>
<dbReference type="RefSeq" id="WP_144087839.1">
    <property type="nucleotide sequence ID" value="NZ_VMHE01000002.1"/>
</dbReference>
<keyword evidence="1" id="KW-1015">Disulfide bond</keyword>
<reference evidence="4 5" key="1">
    <citation type="submission" date="2019-07" db="EMBL/GenBank/DDBJ databases">
        <title>Allobacillus sp. nov. SKP isolated from shrimp paste of Euphausiacea.</title>
        <authorList>
            <person name="Kanchanasin P."/>
            <person name="Tanasupawat S."/>
            <person name="Shi W."/>
            <person name="Wu L."/>
            <person name="Ma J."/>
        </authorList>
    </citation>
    <scope>NUCLEOTIDE SEQUENCE [LARGE SCALE GENOMIC DNA]</scope>
    <source>
        <strain evidence="4 5">SKP4-8</strain>
    </source>
</reference>
<keyword evidence="2" id="KW-0472">Membrane</keyword>
<evidence type="ECO:0000313" key="5">
    <source>
        <dbReference type="Proteomes" id="UP000316425"/>
    </source>
</evidence>
<dbReference type="PROSITE" id="PS00194">
    <property type="entry name" value="THIOREDOXIN_1"/>
    <property type="match status" value="1"/>
</dbReference>
<dbReference type="GO" id="GO:0016209">
    <property type="term" value="F:antioxidant activity"/>
    <property type="evidence" value="ECO:0007669"/>
    <property type="project" value="InterPro"/>
</dbReference>
<dbReference type="InterPro" id="IPR050553">
    <property type="entry name" value="Thioredoxin_ResA/DsbE_sf"/>
</dbReference>
<accession>A0A556PS81</accession>
<dbReference type="Proteomes" id="UP000316425">
    <property type="component" value="Unassembled WGS sequence"/>
</dbReference>
<dbReference type="CDD" id="cd02966">
    <property type="entry name" value="TlpA_like_family"/>
    <property type="match status" value="1"/>
</dbReference>
<dbReference type="OrthoDB" id="25753at2"/>